<dbReference type="OMA" id="YLHICIF"/>
<evidence type="ECO:0000313" key="3">
    <source>
        <dbReference type="EMBL" id="KAH9308493.1"/>
    </source>
</evidence>
<keyword evidence="1" id="KW-0963">Cytoplasm</keyword>
<feature type="domain" description="Autophagy protein ATG5 UblB" evidence="2">
    <location>
        <begin position="1"/>
        <end position="172"/>
    </location>
</feature>
<dbReference type="PANTHER" id="PTHR13040">
    <property type="entry name" value="AUTOPHAGY PROTEIN 5"/>
    <property type="match status" value="1"/>
</dbReference>
<comment type="caution">
    <text evidence="3">The sequence shown here is derived from an EMBL/GenBank/DDBJ whole genome shotgun (WGS) entry which is preliminary data.</text>
</comment>
<feature type="non-terminal residue" evidence="3">
    <location>
        <position position="1"/>
    </location>
</feature>
<comment type="subcellular location">
    <subcellularLocation>
        <location evidence="1">Cytoplasm</location>
    </subcellularLocation>
</comment>
<dbReference type="InterPro" id="IPR048318">
    <property type="entry name" value="ATG5_UblB"/>
</dbReference>
<dbReference type="GO" id="GO:0019776">
    <property type="term" value="F:Atg8-family ligase activity"/>
    <property type="evidence" value="ECO:0007669"/>
    <property type="project" value="TreeGrafter"/>
</dbReference>
<dbReference type="GO" id="GO:0034727">
    <property type="term" value="P:piecemeal microautophagy of the nucleus"/>
    <property type="evidence" value="ECO:0007669"/>
    <property type="project" value="TreeGrafter"/>
</dbReference>
<dbReference type="GO" id="GO:0034274">
    <property type="term" value="C:Atg12-Atg5-Atg16 complex"/>
    <property type="evidence" value="ECO:0007669"/>
    <property type="project" value="TreeGrafter"/>
</dbReference>
<sequence>RIPVHLYLRDLRKEVDDFADALTMESWDEINYINRPVELPKDEGSKFTLGDALASLLPELFPNYLLGEESKGLADLDCQHKQSNLEDMTKRGSVTSQIGSYSNNTLDHVNSVTRHLQMAKDSKQIAEIPKISSRWKVKIIRVQGIELPDLDLPFEWVAQNLVAPEHFLHICIYALNVGK</sequence>
<evidence type="ECO:0000313" key="4">
    <source>
        <dbReference type="Proteomes" id="UP000824469"/>
    </source>
</evidence>
<accession>A0AA38KLS6</accession>
<dbReference type="GO" id="GO:0034045">
    <property type="term" value="C:phagophore assembly site membrane"/>
    <property type="evidence" value="ECO:0007669"/>
    <property type="project" value="TreeGrafter"/>
</dbReference>
<evidence type="ECO:0000259" key="2">
    <source>
        <dbReference type="Pfam" id="PF04106"/>
    </source>
</evidence>
<comment type="similarity">
    <text evidence="1">Belongs to the ATG5 family.</text>
</comment>
<dbReference type="GO" id="GO:0061908">
    <property type="term" value="C:phagophore"/>
    <property type="evidence" value="ECO:0007669"/>
    <property type="project" value="TreeGrafter"/>
</dbReference>
<keyword evidence="1" id="KW-0072">Autophagy</keyword>
<evidence type="ECO:0000256" key="1">
    <source>
        <dbReference type="RuleBase" id="RU361202"/>
    </source>
</evidence>
<organism evidence="3 4">
    <name type="scientific">Taxus chinensis</name>
    <name type="common">Chinese yew</name>
    <name type="synonym">Taxus wallichiana var. chinensis</name>
    <dbReference type="NCBI Taxonomy" id="29808"/>
    <lineage>
        <taxon>Eukaryota</taxon>
        <taxon>Viridiplantae</taxon>
        <taxon>Streptophyta</taxon>
        <taxon>Embryophyta</taxon>
        <taxon>Tracheophyta</taxon>
        <taxon>Spermatophyta</taxon>
        <taxon>Pinopsida</taxon>
        <taxon>Pinidae</taxon>
        <taxon>Conifers II</taxon>
        <taxon>Cupressales</taxon>
        <taxon>Taxaceae</taxon>
        <taxon>Taxus</taxon>
    </lineage>
</organism>
<dbReference type="GO" id="GO:0044233">
    <property type="term" value="C:mitochondria-associated endoplasmic reticulum membrane contact site"/>
    <property type="evidence" value="ECO:0007669"/>
    <property type="project" value="TreeGrafter"/>
</dbReference>
<dbReference type="AlphaFoldDB" id="A0AA38KLS6"/>
<dbReference type="Proteomes" id="UP000824469">
    <property type="component" value="Unassembled WGS sequence"/>
</dbReference>
<reference evidence="3 4" key="1">
    <citation type="journal article" date="2021" name="Nat. Plants">
        <title>The Taxus genome provides insights into paclitaxel biosynthesis.</title>
        <authorList>
            <person name="Xiong X."/>
            <person name="Gou J."/>
            <person name="Liao Q."/>
            <person name="Li Y."/>
            <person name="Zhou Q."/>
            <person name="Bi G."/>
            <person name="Li C."/>
            <person name="Du R."/>
            <person name="Wang X."/>
            <person name="Sun T."/>
            <person name="Guo L."/>
            <person name="Liang H."/>
            <person name="Lu P."/>
            <person name="Wu Y."/>
            <person name="Zhang Z."/>
            <person name="Ro D.K."/>
            <person name="Shang Y."/>
            <person name="Huang S."/>
            <person name="Yan J."/>
        </authorList>
    </citation>
    <scope>NUCLEOTIDE SEQUENCE [LARGE SCALE GENOMIC DNA]</scope>
    <source>
        <strain evidence="3">Ta-2019</strain>
    </source>
</reference>
<dbReference type="InterPro" id="IPR007239">
    <property type="entry name" value="Atg5"/>
</dbReference>
<keyword evidence="1" id="KW-0832">Ubl conjugation</keyword>
<dbReference type="Gene3D" id="3.10.20.90">
    <property type="entry name" value="Phosphatidylinositol 3-kinase Catalytic Subunit, Chain A, domain 1"/>
    <property type="match status" value="1"/>
</dbReference>
<dbReference type="Pfam" id="PF04106">
    <property type="entry name" value="ATG5_UblB"/>
    <property type="match status" value="1"/>
</dbReference>
<protein>
    <recommendedName>
        <fullName evidence="1">Autophagy protein 5</fullName>
    </recommendedName>
</protein>
<keyword evidence="1" id="KW-1017">Isopeptide bond</keyword>
<gene>
    <name evidence="3" type="ORF">KI387_036404</name>
</gene>
<dbReference type="GO" id="GO:0006995">
    <property type="term" value="P:cellular response to nitrogen starvation"/>
    <property type="evidence" value="ECO:0007669"/>
    <property type="project" value="TreeGrafter"/>
</dbReference>
<dbReference type="GO" id="GO:0005776">
    <property type="term" value="C:autophagosome"/>
    <property type="evidence" value="ECO:0007669"/>
    <property type="project" value="TreeGrafter"/>
</dbReference>
<comment type="subunit">
    <text evidence="1">Conjugated with ATG12.</text>
</comment>
<dbReference type="PANTHER" id="PTHR13040:SF2">
    <property type="entry name" value="AUTOPHAGY PROTEIN 5"/>
    <property type="match status" value="1"/>
</dbReference>
<keyword evidence="4" id="KW-1185">Reference proteome</keyword>
<keyword evidence="1" id="KW-0813">Transport</keyword>
<dbReference type="GO" id="GO:0000422">
    <property type="term" value="P:autophagy of mitochondrion"/>
    <property type="evidence" value="ECO:0007669"/>
    <property type="project" value="TreeGrafter"/>
</dbReference>
<name>A0AA38KLS6_TAXCH</name>
<proteinExistence type="inferred from homology"/>
<comment type="function">
    <text evidence="1">Required for autophagy.</text>
</comment>
<dbReference type="EMBL" id="JAHRHJ020000007">
    <property type="protein sequence ID" value="KAH9308493.1"/>
    <property type="molecule type" value="Genomic_DNA"/>
</dbReference>